<dbReference type="RefSeq" id="XP_016761066.1">
    <property type="nucleotide sequence ID" value="XM_016905576.1"/>
</dbReference>
<dbReference type="Gene3D" id="3.20.20.370">
    <property type="entry name" value="Glycoside hydrolase/deacetylase"/>
    <property type="match status" value="1"/>
</dbReference>
<feature type="region of interest" description="Disordered" evidence="1">
    <location>
        <begin position="49"/>
        <end position="90"/>
    </location>
</feature>
<evidence type="ECO:0000313" key="2">
    <source>
        <dbReference type="EMBL" id="EMF12945.1"/>
    </source>
</evidence>
<dbReference type="GeneID" id="27902713"/>
<dbReference type="OrthoDB" id="3162524at2759"/>
<protein>
    <submittedName>
        <fullName evidence="2">Uncharacterized protein</fullName>
    </submittedName>
</protein>
<keyword evidence="3" id="KW-1185">Reference proteome</keyword>
<dbReference type="STRING" id="692275.M3D434"/>
<evidence type="ECO:0000313" key="3">
    <source>
        <dbReference type="Proteomes" id="UP000016931"/>
    </source>
</evidence>
<organism evidence="2 3">
    <name type="scientific">Sphaerulina musiva (strain SO2202)</name>
    <name type="common">Poplar stem canker fungus</name>
    <name type="synonym">Septoria musiva</name>
    <dbReference type="NCBI Taxonomy" id="692275"/>
    <lineage>
        <taxon>Eukaryota</taxon>
        <taxon>Fungi</taxon>
        <taxon>Dikarya</taxon>
        <taxon>Ascomycota</taxon>
        <taxon>Pezizomycotina</taxon>
        <taxon>Dothideomycetes</taxon>
        <taxon>Dothideomycetidae</taxon>
        <taxon>Mycosphaerellales</taxon>
        <taxon>Mycosphaerellaceae</taxon>
        <taxon>Sphaerulina</taxon>
    </lineage>
</organism>
<dbReference type="Proteomes" id="UP000016931">
    <property type="component" value="Unassembled WGS sequence"/>
</dbReference>
<sequence length="227" mass="25738">MGGEERKKRMYKGFRPPGGIIHGERTMELVREFGVEYISPAGRDAAVVKFGGGKKEQKQEKKEGEEGEGEEGEGEEGEGEEGEGEEEKEDSIVILPFRWSTVDAYYYMETFSKLRTIKGELPEAVQTEETLKKFYIAQIDSAIAEGQAQQQGKEKGGGAKYLSFLFHPFLNDSPERLQVFEDVVKYLAEKRDQGQVWLARCCDVTEWIRQHPGMVGADPGWDETVWR</sequence>
<proteinExistence type="predicted"/>
<dbReference type="EMBL" id="KB456264">
    <property type="protein sequence ID" value="EMF12945.1"/>
    <property type="molecule type" value="Genomic_DNA"/>
</dbReference>
<dbReference type="InterPro" id="IPR011330">
    <property type="entry name" value="Glyco_hydro/deAcase_b/a-brl"/>
</dbReference>
<dbReference type="eggNOG" id="ENOG502SIUI">
    <property type="taxonomic scope" value="Eukaryota"/>
</dbReference>
<name>M3D434_SPHMS</name>
<feature type="compositionally biased region" description="Acidic residues" evidence="1">
    <location>
        <begin position="65"/>
        <end position="89"/>
    </location>
</feature>
<gene>
    <name evidence="2" type="ORF">SEPMUDRAFT_149477</name>
</gene>
<dbReference type="HOGENOM" id="CLU_029940_1_2_1"/>
<feature type="compositionally biased region" description="Basic and acidic residues" evidence="1">
    <location>
        <begin position="53"/>
        <end position="64"/>
    </location>
</feature>
<dbReference type="GO" id="GO:0005975">
    <property type="term" value="P:carbohydrate metabolic process"/>
    <property type="evidence" value="ECO:0007669"/>
    <property type="project" value="InterPro"/>
</dbReference>
<evidence type="ECO:0000256" key="1">
    <source>
        <dbReference type="SAM" id="MobiDB-lite"/>
    </source>
</evidence>
<dbReference type="AlphaFoldDB" id="M3D434"/>
<reference evidence="2 3" key="1">
    <citation type="journal article" date="2012" name="PLoS Pathog.">
        <title>Diverse lifestyles and strategies of plant pathogenesis encoded in the genomes of eighteen Dothideomycetes fungi.</title>
        <authorList>
            <person name="Ohm R.A."/>
            <person name="Feau N."/>
            <person name="Henrissat B."/>
            <person name="Schoch C.L."/>
            <person name="Horwitz B.A."/>
            <person name="Barry K.W."/>
            <person name="Condon B.J."/>
            <person name="Copeland A.C."/>
            <person name="Dhillon B."/>
            <person name="Glaser F."/>
            <person name="Hesse C.N."/>
            <person name="Kosti I."/>
            <person name="LaButti K."/>
            <person name="Lindquist E.A."/>
            <person name="Lucas S."/>
            <person name="Salamov A.A."/>
            <person name="Bradshaw R.E."/>
            <person name="Ciuffetti L."/>
            <person name="Hamelin R.C."/>
            <person name="Kema G.H.J."/>
            <person name="Lawrence C."/>
            <person name="Scott J.A."/>
            <person name="Spatafora J.W."/>
            <person name="Turgeon B.G."/>
            <person name="de Wit P.J.G.M."/>
            <person name="Zhong S."/>
            <person name="Goodwin S.B."/>
            <person name="Grigoriev I.V."/>
        </authorList>
    </citation>
    <scope>NUCLEOTIDE SEQUENCE [LARGE SCALE GENOMIC DNA]</scope>
    <source>
        <strain evidence="2 3">SO2202</strain>
    </source>
</reference>
<accession>M3D434</accession>
<dbReference type="SUPFAM" id="SSF88713">
    <property type="entry name" value="Glycoside hydrolase/deacetylase"/>
    <property type="match status" value="1"/>
</dbReference>